<evidence type="ECO:0000259" key="3">
    <source>
        <dbReference type="Pfam" id="PF01557"/>
    </source>
</evidence>
<reference evidence="5 6" key="1">
    <citation type="submission" date="2018-01" db="EMBL/GenBank/DDBJ databases">
        <title>Metagenomic assembled genomes from two thermal pools in the Uzon Caldera, Kamchatka, Russia.</title>
        <authorList>
            <person name="Wilkins L."/>
            <person name="Ettinger C."/>
        </authorList>
    </citation>
    <scope>NUCLEOTIDE SEQUENCE [LARGE SCALE GENOMIC DNA]</scope>
    <source>
        <strain evidence="5">ZAV-05</strain>
    </source>
</reference>
<dbReference type="FunFam" id="3.90.850.10:FF:000002">
    <property type="entry name" value="2-hydroxyhepta-2,4-diene-1,7-dioate isomerase"/>
    <property type="match status" value="1"/>
</dbReference>
<proteinExistence type="inferred from homology"/>
<dbReference type="InterPro" id="IPR011234">
    <property type="entry name" value="Fumarylacetoacetase-like_C"/>
</dbReference>
<dbReference type="Pfam" id="PF10370">
    <property type="entry name" value="Rv2993c-like_N"/>
    <property type="match status" value="1"/>
</dbReference>
<dbReference type="GO" id="GO:0019752">
    <property type="term" value="P:carboxylic acid metabolic process"/>
    <property type="evidence" value="ECO:0007669"/>
    <property type="project" value="UniProtKB-ARBA"/>
</dbReference>
<dbReference type="GO" id="GO:0016853">
    <property type="term" value="F:isomerase activity"/>
    <property type="evidence" value="ECO:0007669"/>
    <property type="project" value="UniProtKB-KW"/>
</dbReference>
<dbReference type="Proteomes" id="UP000242881">
    <property type="component" value="Unassembled WGS sequence"/>
</dbReference>
<sequence length="251" mass="27407">MKLCRFSSGKEEKKGILENGKIKEVIGSFFTGFTVTTNEYDPDKVKLLPPVLPSKVVCVGRNYAEHAKELGNEVPEEPLIFLKPSTAVIGPEDGIIYPSASHEVHFEAELGVVIGKRCKAVTPDQAKNYILGFTCVNDVTARDIQKKENKFTRAKSFDTFCPIGPVIQTELNPLSVEVVSRLNGIIKQNGNTKNMIHNVYQLISFISNVMTLLPGDVIATGTPSGVGPMNVGDTIEVEVDGIGILKNYVKQ</sequence>
<evidence type="ECO:0000313" key="6">
    <source>
        <dbReference type="Proteomes" id="UP000242881"/>
    </source>
</evidence>
<feature type="domain" description="Fumarylacetoacetase-like C-terminal" evidence="3">
    <location>
        <begin position="55"/>
        <end position="249"/>
    </location>
</feature>
<evidence type="ECO:0000259" key="4">
    <source>
        <dbReference type="Pfam" id="PF10370"/>
    </source>
</evidence>
<evidence type="ECO:0000256" key="1">
    <source>
        <dbReference type="ARBA" id="ARBA00010211"/>
    </source>
</evidence>
<comment type="similarity">
    <text evidence="1">Belongs to the FAH family.</text>
</comment>
<dbReference type="InterPro" id="IPR036663">
    <property type="entry name" value="Fumarylacetoacetase_C_sf"/>
</dbReference>
<dbReference type="PANTHER" id="PTHR11820:SF7">
    <property type="entry name" value="ACYLPYRUVASE FAHD1, MITOCHONDRIAL"/>
    <property type="match status" value="1"/>
</dbReference>
<dbReference type="SUPFAM" id="SSF56529">
    <property type="entry name" value="FAH"/>
    <property type="match status" value="1"/>
</dbReference>
<protein>
    <submittedName>
        <fullName evidence="5">2-hydroxyhepta-2,4-diene-1,7-dioate isomerase</fullName>
    </submittedName>
</protein>
<accession>A0A2J6WQM5</accession>
<organism evidence="5 6">
    <name type="scientific">Calditerrivibrio nitroreducens</name>
    <dbReference type="NCBI Taxonomy" id="477976"/>
    <lineage>
        <taxon>Bacteria</taxon>
        <taxon>Pseudomonadati</taxon>
        <taxon>Deferribacterota</taxon>
        <taxon>Deferribacteres</taxon>
        <taxon>Deferribacterales</taxon>
        <taxon>Calditerrivibrionaceae</taxon>
    </lineage>
</organism>
<dbReference type="InterPro" id="IPR018833">
    <property type="entry name" value="Rv2993c-like_N"/>
</dbReference>
<dbReference type="EMBL" id="PNIN01000019">
    <property type="protein sequence ID" value="PMP72711.1"/>
    <property type="molecule type" value="Genomic_DNA"/>
</dbReference>
<evidence type="ECO:0000256" key="2">
    <source>
        <dbReference type="ARBA" id="ARBA00022723"/>
    </source>
</evidence>
<evidence type="ECO:0000313" key="5">
    <source>
        <dbReference type="EMBL" id="PMP72711.1"/>
    </source>
</evidence>
<gene>
    <name evidence="5" type="ORF">C0187_01190</name>
</gene>
<dbReference type="PANTHER" id="PTHR11820">
    <property type="entry name" value="ACYLPYRUVASE"/>
    <property type="match status" value="1"/>
</dbReference>
<feature type="domain" description="Rv2993c-like N-terminal" evidence="4">
    <location>
        <begin position="1"/>
        <end position="50"/>
    </location>
</feature>
<name>A0A2J6WQM5_9BACT</name>
<dbReference type="RefSeq" id="WP_424605180.1">
    <property type="nucleotide sequence ID" value="NZ_JBNAVA010000002.1"/>
</dbReference>
<dbReference type="Gene3D" id="3.90.850.10">
    <property type="entry name" value="Fumarylacetoacetase-like, C-terminal domain"/>
    <property type="match status" value="1"/>
</dbReference>
<dbReference type="Pfam" id="PF01557">
    <property type="entry name" value="FAA_hydrolase"/>
    <property type="match status" value="1"/>
</dbReference>
<keyword evidence="2" id="KW-0479">Metal-binding</keyword>
<dbReference type="AlphaFoldDB" id="A0A2J6WQM5"/>
<dbReference type="GO" id="GO:0018773">
    <property type="term" value="F:acetylpyruvate hydrolase activity"/>
    <property type="evidence" value="ECO:0007669"/>
    <property type="project" value="TreeGrafter"/>
</dbReference>
<dbReference type="GO" id="GO:0046872">
    <property type="term" value="F:metal ion binding"/>
    <property type="evidence" value="ECO:0007669"/>
    <property type="project" value="UniProtKB-KW"/>
</dbReference>
<keyword evidence="5" id="KW-0413">Isomerase</keyword>
<comment type="caution">
    <text evidence="5">The sequence shown here is derived from an EMBL/GenBank/DDBJ whole genome shotgun (WGS) entry which is preliminary data.</text>
</comment>